<feature type="domain" description="4Fe-4S ferredoxin-type" evidence="5">
    <location>
        <begin position="1"/>
        <end position="30"/>
    </location>
</feature>
<dbReference type="GO" id="GO:0046872">
    <property type="term" value="F:metal ion binding"/>
    <property type="evidence" value="ECO:0007669"/>
    <property type="project" value="UniProtKB-KW"/>
</dbReference>
<dbReference type="GO" id="GO:0051539">
    <property type="term" value="F:4 iron, 4 sulfur cluster binding"/>
    <property type="evidence" value="ECO:0007669"/>
    <property type="project" value="UniProtKB-KW"/>
</dbReference>
<dbReference type="Pfam" id="PF13237">
    <property type="entry name" value="Fer4_10"/>
    <property type="match status" value="1"/>
</dbReference>
<gene>
    <name evidence="6" type="ORF">Tfer_1767</name>
</gene>
<dbReference type="SUPFAM" id="SSF54862">
    <property type="entry name" value="4Fe-4S ferredoxins"/>
    <property type="match status" value="1"/>
</dbReference>
<evidence type="ECO:0000256" key="3">
    <source>
        <dbReference type="ARBA" id="ARBA00023004"/>
    </source>
</evidence>
<dbReference type="PATRIC" id="fig|281456.6.peg.1859"/>
<name>A0A0L6W2C0_9FIRM</name>
<keyword evidence="4" id="KW-0411">Iron-sulfur</keyword>
<feature type="domain" description="4Fe-4S ferredoxin-type" evidence="5">
    <location>
        <begin position="31"/>
        <end position="58"/>
    </location>
</feature>
<comment type="caution">
    <text evidence="6">The sequence shown here is derived from an EMBL/GenBank/DDBJ whole genome shotgun (WGS) entry which is preliminary data.</text>
</comment>
<dbReference type="InterPro" id="IPR017900">
    <property type="entry name" value="4Fe4S_Fe_S_CS"/>
</dbReference>
<dbReference type="PROSITE" id="PS51379">
    <property type="entry name" value="4FE4S_FER_2"/>
    <property type="match status" value="2"/>
</dbReference>
<dbReference type="PROSITE" id="PS00198">
    <property type="entry name" value="4FE4S_FER_1"/>
    <property type="match status" value="2"/>
</dbReference>
<dbReference type="PANTHER" id="PTHR43687">
    <property type="entry name" value="ADENYLYLSULFATE REDUCTASE, BETA SUBUNIT"/>
    <property type="match status" value="1"/>
</dbReference>
<dbReference type="AlphaFoldDB" id="A0A0L6W2C0"/>
<evidence type="ECO:0000313" key="6">
    <source>
        <dbReference type="EMBL" id="KNZ69523.1"/>
    </source>
</evidence>
<proteinExistence type="predicted"/>
<dbReference type="PANTHER" id="PTHR43687:SF1">
    <property type="entry name" value="FERREDOXIN III"/>
    <property type="match status" value="1"/>
</dbReference>
<accession>A0A0L6W2C0</accession>
<sequence>MAPKINVEECIGCGTCADVCPQGVWRVEDGKAVQVHPEACIECGACVDSCPVQCLSLD</sequence>
<evidence type="ECO:0000259" key="5">
    <source>
        <dbReference type="PROSITE" id="PS51379"/>
    </source>
</evidence>
<dbReference type="Gene3D" id="3.30.70.20">
    <property type="match status" value="2"/>
</dbReference>
<keyword evidence="2" id="KW-0479">Metal-binding</keyword>
<evidence type="ECO:0000256" key="4">
    <source>
        <dbReference type="ARBA" id="ARBA00023014"/>
    </source>
</evidence>
<reference evidence="7" key="1">
    <citation type="submission" date="2015-07" db="EMBL/GenBank/DDBJ databases">
        <title>Complete Genome of Thermincola ferriacetica strain Z-0001T.</title>
        <authorList>
            <person name="Lusk B."/>
            <person name="Badalamenti J.P."/>
            <person name="Parameswaran P."/>
            <person name="Bond D.R."/>
            <person name="Torres C.I."/>
        </authorList>
    </citation>
    <scope>NUCLEOTIDE SEQUENCE [LARGE SCALE GENOMIC DNA]</scope>
    <source>
        <strain evidence="7">Z-0001</strain>
    </source>
</reference>
<dbReference type="InterPro" id="IPR017896">
    <property type="entry name" value="4Fe4S_Fe-S-bd"/>
</dbReference>
<dbReference type="Proteomes" id="UP000037175">
    <property type="component" value="Unassembled WGS sequence"/>
</dbReference>
<protein>
    <submittedName>
        <fullName evidence="6">4Fe-4S ferredoxin</fullName>
    </submittedName>
</protein>
<keyword evidence="1" id="KW-0004">4Fe-4S</keyword>
<keyword evidence="3" id="KW-0408">Iron</keyword>
<evidence type="ECO:0000256" key="2">
    <source>
        <dbReference type="ARBA" id="ARBA00022723"/>
    </source>
</evidence>
<organism evidence="6 7">
    <name type="scientific">Thermincola ferriacetica</name>
    <dbReference type="NCBI Taxonomy" id="281456"/>
    <lineage>
        <taxon>Bacteria</taxon>
        <taxon>Bacillati</taxon>
        <taxon>Bacillota</taxon>
        <taxon>Clostridia</taxon>
        <taxon>Eubacteriales</taxon>
        <taxon>Thermincolaceae</taxon>
        <taxon>Thermincola</taxon>
    </lineage>
</organism>
<keyword evidence="7" id="KW-1185">Reference proteome</keyword>
<dbReference type="RefSeq" id="WP_013121335.1">
    <property type="nucleotide sequence ID" value="NZ_LGTE01000011.1"/>
</dbReference>
<dbReference type="EMBL" id="LGTE01000011">
    <property type="protein sequence ID" value="KNZ69523.1"/>
    <property type="molecule type" value="Genomic_DNA"/>
</dbReference>
<evidence type="ECO:0000313" key="7">
    <source>
        <dbReference type="Proteomes" id="UP000037175"/>
    </source>
</evidence>
<evidence type="ECO:0000256" key="1">
    <source>
        <dbReference type="ARBA" id="ARBA00022485"/>
    </source>
</evidence>
<dbReference type="InterPro" id="IPR050572">
    <property type="entry name" value="Fe-S_Ferredoxin"/>
</dbReference>